<proteinExistence type="predicted"/>
<evidence type="ECO:0000313" key="2">
    <source>
        <dbReference type="EMBL" id="SUZ89942.1"/>
    </source>
</evidence>
<feature type="non-terminal residue" evidence="2">
    <location>
        <position position="1"/>
    </location>
</feature>
<organism evidence="2">
    <name type="scientific">marine metagenome</name>
    <dbReference type="NCBI Taxonomy" id="408172"/>
    <lineage>
        <taxon>unclassified sequences</taxon>
        <taxon>metagenomes</taxon>
        <taxon>ecological metagenomes</taxon>
    </lineage>
</organism>
<gene>
    <name evidence="2" type="ORF">METZ01_LOCUS42796</name>
</gene>
<reference evidence="2" key="1">
    <citation type="submission" date="2018-05" db="EMBL/GenBank/DDBJ databases">
        <authorList>
            <person name="Lanie J.A."/>
            <person name="Ng W.-L."/>
            <person name="Kazmierczak K.M."/>
            <person name="Andrzejewski T.M."/>
            <person name="Davidsen T.M."/>
            <person name="Wayne K.J."/>
            <person name="Tettelin H."/>
            <person name="Glass J.I."/>
            <person name="Rusch D."/>
            <person name="Podicherti R."/>
            <person name="Tsui H.-C.T."/>
            <person name="Winkler M.E."/>
        </authorList>
    </citation>
    <scope>NUCLEOTIDE SEQUENCE</scope>
</reference>
<protein>
    <submittedName>
        <fullName evidence="2">Uncharacterized protein</fullName>
    </submittedName>
</protein>
<sequence>VRTLLVGLLALATVAVVLFYGLSDGPQTEPTLLPAPSTTTSPSIDPTDPPAPTLVAVTTTRPAVAATTQSPETLGTLAPIEGLGTPTIDTSSSVSTVGIDHIMFGMTVHDAQVAAGSRFTPVTPIGHCYLVVPDDAPPGITFWVVAGTVERVDVDTRTITTRSGAGIGHTEDRIREMFGERIHTTLLPDGSGNLLAFVPKDVADATYRVMFLSNGVQITRLWAGRLPWAEELGGCPSS</sequence>
<feature type="compositionally biased region" description="Low complexity" evidence="1">
    <location>
        <begin position="30"/>
        <end position="46"/>
    </location>
</feature>
<dbReference type="AlphaFoldDB" id="A0A381RDU0"/>
<dbReference type="EMBL" id="UINC01001853">
    <property type="protein sequence ID" value="SUZ89942.1"/>
    <property type="molecule type" value="Genomic_DNA"/>
</dbReference>
<accession>A0A381RDU0</accession>
<feature type="region of interest" description="Disordered" evidence="1">
    <location>
        <begin position="28"/>
        <end position="49"/>
    </location>
</feature>
<evidence type="ECO:0000256" key="1">
    <source>
        <dbReference type="SAM" id="MobiDB-lite"/>
    </source>
</evidence>
<name>A0A381RDU0_9ZZZZ</name>